<keyword evidence="2" id="KW-0808">Transferase</keyword>
<dbReference type="GO" id="GO:0016758">
    <property type="term" value="F:hexosyltransferase activity"/>
    <property type="evidence" value="ECO:0007669"/>
    <property type="project" value="InterPro"/>
</dbReference>
<dbReference type="AlphaFoldDB" id="A0A2V3U1N0"/>
<dbReference type="PANTHER" id="PTHR21015">
    <property type="entry name" value="UDP-N-ACETYLGLUCOSAMINE--N-ACETYLMURAMYL-(PENTAPEPTIDE) PYROPHOSPHORYL-UNDECAPRENOL N-ACETYLGLUCOSAMINE TRANSFERASE 1"/>
    <property type="match status" value="1"/>
</dbReference>
<comment type="caution">
    <text evidence="2">The sequence shown here is derived from an EMBL/GenBank/DDBJ whole genome shotgun (WGS) entry which is preliminary data.</text>
</comment>
<evidence type="ECO:0000259" key="1">
    <source>
        <dbReference type="Pfam" id="PF04101"/>
    </source>
</evidence>
<dbReference type="EMBL" id="QJJK01000008">
    <property type="protein sequence ID" value="PXW56315.1"/>
    <property type="molecule type" value="Genomic_DNA"/>
</dbReference>
<dbReference type="Gene3D" id="3.40.50.2000">
    <property type="entry name" value="Glycogen Phosphorylase B"/>
    <property type="match status" value="1"/>
</dbReference>
<keyword evidence="3" id="KW-1185">Reference proteome</keyword>
<reference evidence="2 3" key="1">
    <citation type="submission" date="2018-05" db="EMBL/GenBank/DDBJ databases">
        <title>Genomic Encyclopedia of Type Strains, Phase IV (KMG-IV): sequencing the most valuable type-strain genomes for metagenomic binning, comparative biology and taxonomic classification.</title>
        <authorList>
            <person name="Goeker M."/>
        </authorList>
    </citation>
    <scope>NUCLEOTIDE SEQUENCE [LARGE SCALE GENOMIC DNA]</scope>
    <source>
        <strain evidence="2 3">DSM 6462</strain>
    </source>
</reference>
<accession>A0A2V3U1N0</accession>
<dbReference type="PANTHER" id="PTHR21015:SF28">
    <property type="entry name" value="SLL1722 PROTEIN"/>
    <property type="match status" value="1"/>
</dbReference>
<feature type="domain" description="Glycosyl transferase family 28 C-terminal" evidence="1">
    <location>
        <begin position="319"/>
        <end position="408"/>
    </location>
</feature>
<proteinExistence type="predicted"/>
<name>A0A2V3U1N0_9HYPH</name>
<gene>
    <name evidence="2" type="ORF">C7450_10864</name>
</gene>
<dbReference type="SUPFAM" id="SSF53756">
    <property type="entry name" value="UDP-Glycosyltransferase/glycogen phosphorylase"/>
    <property type="match status" value="1"/>
</dbReference>
<organism evidence="2 3">
    <name type="scientific">Chelatococcus asaccharovorans</name>
    <dbReference type="NCBI Taxonomy" id="28210"/>
    <lineage>
        <taxon>Bacteria</taxon>
        <taxon>Pseudomonadati</taxon>
        <taxon>Pseudomonadota</taxon>
        <taxon>Alphaproteobacteria</taxon>
        <taxon>Hyphomicrobiales</taxon>
        <taxon>Chelatococcaceae</taxon>
        <taxon>Chelatococcus</taxon>
    </lineage>
</organism>
<protein>
    <submittedName>
        <fullName evidence="2">Putative glycosyltransferase</fullName>
    </submittedName>
</protein>
<sequence length="447" mass="48749">MDESSEAIHNTGIAGLTGRGAAMPAAVFDNEHIGGLVEHPLPPQPVGERARVLIYSHDTFGLGHLRRSRAIANALAAGSTGVSVVIISGSPVIGNFEFGSGVDHVRVPGVVKLRNGDYRSLNLNIGIEETTHLRAAIIAQTAQSFRPDLVIIDKEPTGFRGEILPALNILKRNGARLVLGIRDVMDEPAALKPEWERKGGLEALSTFYDEIWVYGLEQVYEPLSCLPLSDEVKQRILYTGYLRRGLPREASITSYPRITRGPFVLVTTGGGGDGEDLIDWTISAYESPACPDIPALIVFGPFINRDQRRGFMTRIAKHPKLAAISFDSKLELLMNRASAVVAMGGYNTFCEVLSLDKPTLIVPRTTPRLEQYIRAAEAERLGLIRMLVQGSGSAETMAHAIRDLMQQKRPSEVVVPGLLDGLDVIGRRFNAWLAERPEPAVTHQAAE</sequence>
<evidence type="ECO:0000313" key="2">
    <source>
        <dbReference type="EMBL" id="PXW56315.1"/>
    </source>
</evidence>
<dbReference type="Proteomes" id="UP000248021">
    <property type="component" value="Unassembled WGS sequence"/>
</dbReference>
<dbReference type="Pfam" id="PF04101">
    <property type="entry name" value="Glyco_tran_28_C"/>
    <property type="match status" value="1"/>
</dbReference>
<evidence type="ECO:0000313" key="3">
    <source>
        <dbReference type="Proteomes" id="UP000248021"/>
    </source>
</evidence>
<dbReference type="InterPro" id="IPR007235">
    <property type="entry name" value="Glyco_trans_28_C"/>
</dbReference>